<feature type="chain" id="PRO_5045963728" evidence="1">
    <location>
        <begin position="21"/>
        <end position="144"/>
    </location>
</feature>
<evidence type="ECO:0000256" key="1">
    <source>
        <dbReference type="SAM" id="SignalP"/>
    </source>
</evidence>
<keyword evidence="3" id="KW-1185">Reference proteome</keyword>
<proteinExistence type="predicted"/>
<dbReference type="RefSeq" id="WP_190425128.1">
    <property type="nucleotide sequence ID" value="NZ_JAMPKK010000023.1"/>
</dbReference>
<accession>A0ABV0JP01</accession>
<comment type="caution">
    <text evidence="2">The sequence shown here is derived from an EMBL/GenBank/DDBJ whole genome shotgun (WGS) entry which is preliminary data.</text>
</comment>
<protein>
    <submittedName>
        <fullName evidence="2">Uncharacterized protein</fullName>
    </submittedName>
</protein>
<feature type="signal peptide" evidence="1">
    <location>
        <begin position="1"/>
        <end position="20"/>
    </location>
</feature>
<sequence>MCVTCLVTSALMFFTPSVSDVPSLAGNQVALAQKTQAAITQLVKNLPNSSEISLLRDGLEVLQVKLAKAKNDVEAQAILDTELDVLNKRINADPNSWKINEALEEILIIDDNDQLIKSLKLPTSKTKNLQPVPKSQGMNWGWLR</sequence>
<name>A0ABV0JP01_9CYAN</name>
<organism evidence="2 3">
    <name type="scientific">Funiculus sociatus GB2-A5</name>
    <dbReference type="NCBI Taxonomy" id="2933946"/>
    <lineage>
        <taxon>Bacteria</taxon>
        <taxon>Bacillati</taxon>
        <taxon>Cyanobacteriota</taxon>
        <taxon>Cyanophyceae</taxon>
        <taxon>Coleofasciculales</taxon>
        <taxon>Coleofasciculaceae</taxon>
        <taxon>Funiculus</taxon>
    </lineage>
</organism>
<gene>
    <name evidence="2" type="ORF">NDI37_12205</name>
</gene>
<dbReference type="EMBL" id="JAMPKK010000023">
    <property type="protein sequence ID" value="MEP0865229.1"/>
    <property type="molecule type" value="Genomic_DNA"/>
</dbReference>
<dbReference type="Proteomes" id="UP001442494">
    <property type="component" value="Unassembled WGS sequence"/>
</dbReference>
<keyword evidence="1" id="KW-0732">Signal</keyword>
<evidence type="ECO:0000313" key="2">
    <source>
        <dbReference type="EMBL" id="MEP0865229.1"/>
    </source>
</evidence>
<reference evidence="2 3" key="1">
    <citation type="submission" date="2022-04" db="EMBL/GenBank/DDBJ databases">
        <title>Positive selection, recombination, and allopatry shape intraspecific diversity of widespread and dominant cyanobacteria.</title>
        <authorList>
            <person name="Wei J."/>
            <person name="Shu W."/>
            <person name="Hu C."/>
        </authorList>
    </citation>
    <scope>NUCLEOTIDE SEQUENCE [LARGE SCALE GENOMIC DNA]</scope>
    <source>
        <strain evidence="2 3">GB2-A5</strain>
    </source>
</reference>
<evidence type="ECO:0000313" key="3">
    <source>
        <dbReference type="Proteomes" id="UP001442494"/>
    </source>
</evidence>